<reference evidence="1 2" key="1">
    <citation type="journal article" date="2021" name="Genome Biol.">
        <title>AFLAP: assembly-free linkage analysis pipeline using k-mers from genome sequencing data.</title>
        <authorList>
            <person name="Fletcher K."/>
            <person name="Zhang L."/>
            <person name="Gil J."/>
            <person name="Han R."/>
            <person name="Cavanaugh K."/>
            <person name="Michelmore R."/>
        </authorList>
    </citation>
    <scope>NUCLEOTIDE SEQUENCE [LARGE SCALE GENOMIC DNA]</scope>
    <source>
        <strain evidence="1 2">SF5</strain>
    </source>
</reference>
<keyword evidence="2" id="KW-1185">Reference proteome</keyword>
<evidence type="ECO:0000313" key="1">
    <source>
        <dbReference type="EMBL" id="TDH67103.1"/>
    </source>
</evidence>
<comment type="caution">
    <text evidence="1">The sequence shown here is derived from an EMBL/GenBank/DDBJ whole genome shotgun (WGS) entry which is preliminary data.</text>
</comment>
<name>A0A976FI86_BRELC</name>
<organism evidence="1 2">
    <name type="scientific">Bremia lactucae</name>
    <name type="common">Lettuce downy mildew</name>
    <dbReference type="NCBI Taxonomy" id="4779"/>
    <lineage>
        <taxon>Eukaryota</taxon>
        <taxon>Sar</taxon>
        <taxon>Stramenopiles</taxon>
        <taxon>Oomycota</taxon>
        <taxon>Peronosporomycetes</taxon>
        <taxon>Peronosporales</taxon>
        <taxon>Peronosporaceae</taxon>
        <taxon>Bremia</taxon>
    </lineage>
</organism>
<accession>A0A976FI86</accession>
<dbReference type="EMBL" id="SHOA02000198">
    <property type="protein sequence ID" value="TDH67103.1"/>
    <property type="molecule type" value="Genomic_DNA"/>
</dbReference>
<proteinExistence type="predicted"/>
<dbReference type="Proteomes" id="UP000294530">
    <property type="component" value="Unassembled WGS sequence"/>
</dbReference>
<evidence type="ECO:0000313" key="2">
    <source>
        <dbReference type="Proteomes" id="UP000294530"/>
    </source>
</evidence>
<protein>
    <submittedName>
        <fullName evidence="1">Uncharacterized protein</fullName>
    </submittedName>
</protein>
<sequence length="87" mass="9841">MSIRLLLNADESGIEHVFLSNEEIANLVISDHNDLHANDKVDDEEPVKLTHDEKLKGLSVVILKLNPAKTVEPEYIVSYEESRSLRC</sequence>
<dbReference type="KEGG" id="blac:94347153"/>
<dbReference type="RefSeq" id="XP_067816602.1">
    <property type="nucleotide sequence ID" value="XM_067961482.1"/>
</dbReference>
<dbReference type="AlphaFoldDB" id="A0A976FI86"/>
<gene>
    <name evidence="1" type="ORF">CCR75_003386</name>
</gene>
<dbReference type="GeneID" id="94347153"/>